<dbReference type="PROSITE" id="PS50011">
    <property type="entry name" value="PROTEIN_KINASE_DOM"/>
    <property type="match status" value="1"/>
</dbReference>
<dbReference type="InterPro" id="IPR011009">
    <property type="entry name" value="Kinase-like_dom_sf"/>
</dbReference>
<feature type="domain" description="Protein kinase" evidence="1">
    <location>
        <begin position="1"/>
        <end position="130"/>
    </location>
</feature>
<dbReference type="Pfam" id="PF00069">
    <property type="entry name" value="Pkinase"/>
    <property type="match status" value="1"/>
</dbReference>
<accession>A0A6B2LNQ5</accession>
<sequence>MIEETGHFYRAKICDFGFSVPLSELEEVQKTPIVSAPWRILAPEVGSSSKWSIASDIWSFALLMYSVSTRKRPYENLTTNEVKARLLSGIPPHLEYDSSPYKDHISRMLSLDPKARGDMELNCSSLENMLEVQ</sequence>
<dbReference type="GO" id="GO:0005737">
    <property type="term" value="C:cytoplasm"/>
    <property type="evidence" value="ECO:0007669"/>
    <property type="project" value="TreeGrafter"/>
</dbReference>
<name>A0A6B2LNQ5_9EUKA</name>
<dbReference type="PANTHER" id="PTHR24361">
    <property type="entry name" value="MITOGEN-ACTIVATED KINASE KINASE KINASE"/>
    <property type="match status" value="1"/>
</dbReference>
<proteinExistence type="predicted"/>
<evidence type="ECO:0000259" key="1">
    <source>
        <dbReference type="PROSITE" id="PS50011"/>
    </source>
</evidence>
<protein>
    <recommendedName>
        <fullName evidence="1">Protein kinase domain-containing protein</fullName>
    </recommendedName>
</protein>
<dbReference type="EMBL" id="GIBP01009501">
    <property type="protein sequence ID" value="NDV38470.1"/>
    <property type="molecule type" value="Transcribed_RNA"/>
</dbReference>
<dbReference type="AlphaFoldDB" id="A0A6B2LNQ5"/>
<dbReference type="Gene3D" id="1.10.510.10">
    <property type="entry name" value="Transferase(Phosphotransferase) domain 1"/>
    <property type="match status" value="1"/>
</dbReference>
<dbReference type="GO" id="GO:0005524">
    <property type="term" value="F:ATP binding"/>
    <property type="evidence" value="ECO:0007669"/>
    <property type="project" value="InterPro"/>
</dbReference>
<dbReference type="GO" id="GO:0004674">
    <property type="term" value="F:protein serine/threonine kinase activity"/>
    <property type="evidence" value="ECO:0007669"/>
    <property type="project" value="TreeGrafter"/>
</dbReference>
<dbReference type="SUPFAM" id="SSF56112">
    <property type="entry name" value="Protein kinase-like (PK-like)"/>
    <property type="match status" value="1"/>
</dbReference>
<evidence type="ECO:0000313" key="2">
    <source>
        <dbReference type="EMBL" id="NDV38470.1"/>
    </source>
</evidence>
<dbReference type="InterPro" id="IPR053235">
    <property type="entry name" value="Ser_Thr_kinase"/>
</dbReference>
<reference evidence="2" key="1">
    <citation type="journal article" date="2020" name="J. Eukaryot. Microbiol.">
        <title>De novo Sequencing, Assembly and Annotation of the Transcriptome for the Free-Living Testate Amoeba Arcella intermedia.</title>
        <authorList>
            <person name="Ribeiro G.M."/>
            <person name="Porfirio-Sousa A.L."/>
            <person name="Maurer-Alcala X.X."/>
            <person name="Katz L.A."/>
            <person name="Lahr D.J.G."/>
        </authorList>
    </citation>
    <scope>NUCLEOTIDE SEQUENCE</scope>
</reference>
<organism evidence="2">
    <name type="scientific">Arcella intermedia</name>
    <dbReference type="NCBI Taxonomy" id="1963864"/>
    <lineage>
        <taxon>Eukaryota</taxon>
        <taxon>Amoebozoa</taxon>
        <taxon>Tubulinea</taxon>
        <taxon>Elardia</taxon>
        <taxon>Arcellinida</taxon>
        <taxon>Sphaerothecina</taxon>
        <taxon>Arcellidae</taxon>
        <taxon>Arcella</taxon>
    </lineage>
</organism>
<dbReference type="InterPro" id="IPR000719">
    <property type="entry name" value="Prot_kinase_dom"/>
</dbReference>